<gene>
    <name evidence="1" type="ORF">KOR42_22010</name>
</gene>
<organism evidence="1 2">
    <name type="scientific">Thalassoglobus neptunius</name>
    <dbReference type="NCBI Taxonomy" id="1938619"/>
    <lineage>
        <taxon>Bacteria</taxon>
        <taxon>Pseudomonadati</taxon>
        <taxon>Planctomycetota</taxon>
        <taxon>Planctomycetia</taxon>
        <taxon>Planctomycetales</taxon>
        <taxon>Planctomycetaceae</taxon>
        <taxon>Thalassoglobus</taxon>
    </lineage>
</organism>
<name>A0A5C5X9I0_9PLAN</name>
<evidence type="ECO:0008006" key="3">
    <source>
        <dbReference type="Google" id="ProtNLM"/>
    </source>
</evidence>
<dbReference type="OrthoDB" id="284581at2"/>
<dbReference type="RefSeq" id="WP_146509472.1">
    <property type="nucleotide sequence ID" value="NZ_SIHI01000001.1"/>
</dbReference>
<proteinExistence type="predicted"/>
<comment type="caution">
    <text evidence="1">The sequence shown here is derived from an EMBL/GenBank/DDBJ whole genome shotgun (WGS) entry which is preliminary data.</text>
</comment>
<protein>
    <recommendedName>
        <fullName evidence="3">HEPN domain-containing protein</fullName>
    </recommendedName>
</protein>
<evidence type="ECO:0000313" key="2">
    <source>
        <dbReference type="Proteomes" id="UP000317243"/>
    </source>
</evidence>
<dbReference type="AlphaFoldDB" id="A0A5C5X9I0"/>
<dbReference type="EMBL" id="SIHI01000001">
    <property type="protein sequence ID" value="TWT58815.1"/>
    <property type="molecule type" value="Genomic_DNA"/>
</dbReference>
<keyword evidence="2" id="KW-1185">Reference proteome</keyword>
<evidence type="ECO:0000313" key="1">
    <source>
        <dbReference type="EMBL" id="TWT58815.1"/>
    </source>
</evidence>
<reference evidence="1 2" key="1">
    <citation type="submission" date="2019-02" db="EMBL/GenBank/DDBJ databases">
        <title>Deep-cultivation of Planctomycetes and their phenomic and genomic characterization uncovers novel biology.</title>
        <authorList>
            <person name="Wiegand S."/>
            <person name="Jogler M."/>
            <person name="Boedeker C."/>
            <person name="Pinto D."/>
            <person name="Vollmers J."/>
            <person name="Rivas-Marin E."/>
            <person name="Kohn T."/>
            <person name="Peeters S.H."/>
            <person name="Heuer A."/>
            <person name="Rast P."/>
            <person name="Oberbeckmann S."/>
            <person name="Bunk B."/>
            <person name="Jeske O."/>
            <person name="Meyerdierks A."/>
            <person name="Storesund J.E."/>
            <person name="Kallscheuer N."/>
            <person name="Luecker S."/>
            <person name="Lage O.M."/>
            <person name="Pohl T."/>
            <person name="Merkel B.J."/>
            <person name="Hornburger P."/>
            <person name="Mueller R.-W."/>
            <person name="Bruemmer F."/>
            <person name="Labrenz M."/>
            <person name="Spormann A.M."/>
            <person name="Op Den Camp H."/>
            <person name="Overmann J."/>
            <person name="Amann R."/>
            <person name="Jetten M.S.M."/>
            <person name="Mascher T."/>
            <person name="Medema M.H."/>
            <person name="Devos D.P."/>
            <person name="Kaster A.-K."/>
            <person name="Ovreas L."/>
            <person name="Rohde M."/>
            <person name="Galperin M.Y."/>
            <person name="Jogler C."/>
        </authorList>
    </citation>
    <scope>NUCLEOTIDE SEQUENCE [LARGE SCALE GENOMIC DNA]</scope>
    <source>
        <strain evidence="1 2">KOR42</strain>
    </source>
</reference>
<dbReference type="Proteomes" id="UP000317243">
    <property type="component" value="Unassembled WGS sequence"/>
</dbReference>
<accession>A0A5C5X9I0</accession>
<sequence>MTEQNEQQRRYKEFMDLLPLTLNLAGLPPSEPGKYYNQEQIETRLFAVRHAYKAARSLVRELVTKS</sequence>